<dbReference type="EMBL" id="REGN01004452">
    <property type="protein sequence ID" value="RNA17464.1"/>
    <property type="molecule type" value="Genomic_DNA"/>
</dbReference>
<keyword evidence="2" id="KW-1185">Reference proteome</keyword>
<accession>A0A3M7R269</accession>
<comment type="caution">
    <text evidence="1">The sequence shown here is derived from an EMBL/GenBank/DDBJ whole genome shotgun (WGS) entry which is preliminary data.</text>
</comment>
<protein>
    <submittedName>
        <fullName evidence="1">Uncharacterized protein</fullName>
    </submittedName>
</protein>
<dbReference type="Proteomes" id="UP000276133">
    <property type="component" value="Unassembled WGS sequence"/>
</dbReference>
<reference evidence="1 2" key="1">
    <citation type="journal article" date="2018" name="Sci. Rep.">
        <title>Genomic signatures of local adaptation to the degree of environmental predictability in rotifers.</title>
        <authorList>
            <person name="Franch-Gras L."/>
            <person name="Hahn C."/>
            <person name="Garcia-Roger E.M."/>
            <person name="Carmona M.J."/>
            <person name="Serra M."/>
            <person name="Gomez A."/>
        </authorList>
    </citation>
    <scope>NUCLEOTIDE SEQUENCE [LARGE SCALE GENOMIC DNA]</scope>
    <source>
        <strain evidence="1">HYR1</strain>
    </source>
</reference>
<name>A0A3M7R269_BRAPC</name>
<dbReference type="AlphaFoldDB" id="A0A3M7R269"/>
<organism evidence="1 2">
    <name type="scientific">Brachionus plicatilis</name>
    <name type="common">Marine rotifer</name>
    <name type="synonym">Brachionus muelleri</name>
    <dbReference type="NCBI Taxonomy" id="10195"/>
    <lineage>
        <taxon>Eukaryota</taxon>
        <taxon>Metazoa</taxon>
        <taxon>Spiralia</taxon>
        <taxon>Gnathifera</taxon>
        <taxon>Rotifera</taxon>
        <taxon>Eurotatoria</taxon>
        <taxon>Monogononta</taxon>
        <taxon>Pseudotrocha</taxon>
        <taxon>Ploima</taxon>
        <taxon>Brachionidae</taxon>
        <taxon>Brachionus</taxon>
    </lineage>
</organism>
<evidence type="ECO:0000313" key="1">
    <source>
        <dbReference type="EMBL" id="RNA17464.1"/>
    </source>
</evidence>
<proteinExistence type="predicted"/>
<dbReference type="OrthoDB" id="361283at2759"/>
<evidence type="ECO:0000313" key="2">
    <source>
        <dbReference type="Proteomes" id="UP000276133"/>
    </source>
</evidence>
<gene>
    <name evidence="1" type="ORF">BpHYR1_002821</name>
</gene>
<sequence>MDKNLLKNQNIGLKPLSVLSHVVNAELLVFSLKFGTLGSKKVVANKKINLLHSYFTFVESFERIILSSKIQKFN</sequence>